<proteinExistence type="predicted"/>
<reference evidence="1 2" key="1">
    <citation type="submission" date="2024-01" db="EMBL/GenBank/DDBJ databases">
        <title>Genome assemblies of Stephania.</title>
        <authorList>
            <person name="Yang L."/>
        </authorList>
    </citation>
    <scope>NUCLEOTIDE SEQUENCE [LARGE SCALE GENOMIC DNA]</scope>
    <source>
        <strain evidence="1">JXDWG</strain>
        <tissue evidence="1">Leaf</tissue>
    </source>
</reference>
<protein>
    <submittedName>
        <fullName evidence="1">Uncharacterized protein</fullName>
    </submittedName>
</protein>
<dbReference type="AlphaFoldDB" id="A0AAP0E8V7"/>
<accession>A0AAP0E8V7</accession>
<dbReference type="Proteomes" id="UP001419268">
    <property type="component" value="Unassembled WGS sequence"/>
</dbReference>
<evidence type="ECO:0000313" key="1">
    <source>
        <dbReference type="EMBL" id="KAK9088781.1"/>
    </source>
</evidence>
<comment type="caution">
    <text evidence="1">The sequence shown here is derived from an EMBL/GenBank/DDBJ whole genome shotgun (WGS) entry which is preliminary data.</text>
</comment>
<organism evidence="1 2">
    <name type="scientific">Stephania cephalantha</name>
    <dbReference type="NCBI Taxonomy" id="152367"/>
    <lineage>
        <taxon>Eukaryota</taxon>
        <taxon>Viridiplantae</taxon>
        <taxon>Streptophyta</taxon>
        <taxon>Embryophyta</taxon>
        <taxon>Tracheophyta</taxon>
        <taxon>Spermatophyta</taxon>
        <taxon>Magnoliopsida</taxon>
        <taxon>Ranunculales</taxon>
        <taxon>Menispermaceae</taxon>
        <taxon>Menispermoideae</taxon>
        <taxon>Cissampelideae</taxon>
        <taxon>Stephania</taxon>
    </lineage>
</organism>
<sequence length="69" mass="8173">MAMPYEIDCTPSSNPRRSHFFFKFQLVRSFGRFERALQSFSLHSFRLYSFLLDSLRRFDFKSSTGCGSM</sequence>
<evidence type="ECO:0000313" key="2">
    <source>
        <dbReference type="Proteomes" id="UP001419268"/>
    </source>
</evidence>
<keyword evidence="2" id="KW-1185">Reference proteome</keyword>
<gene>
    <name evidence="1" type="ORF">Scep_027863</name>
</gene>
<name>A0AAP0E8V7_9MAGN</name>
<dbReference type="EMBL" id="JBBNAG010000012">
    <property type="protein sequence ID" value="KAK9088781.1"/>
    <property type="molecule type" value="Genomic_DNA"/>
</dbReference>